<reference evidence="13" key="1">
    <citation type="submission" date="2020-07" db="EMBL/GenBank/DDBJ databases">
        <title>Clarias magur genome sequencing, assembly and annotation.</title>
        <authorList>
            <person name="Kushwaha B."/>
            <person name="Kumar R."/>
            <person name="Das P."/>
            <person name="Joshi C.G."/>
            <person name="Kumar D."/>
            <person name="Nagpure N.S."/>
            <person name="Pandey M."/>
            <person name="Agarwal S."/>
            <person name="Srivastava S."/>
            <person name="Singh M."/>
            <person name="Sahoo L."/>
            <person name="Jayasankar P."/>
            <person name="Meher P.K."/>
            <person name="Koringa P.G."/>
            <person name="Iquebal M.A."/>
            <person name="Das S.P."/>
            <person name="Bit A."/>
            <person name="Patnaik S."/>
            <person name="Patel N."/>
            <person name="Shah T.M."/>
            <person name="Hinsu A."/>
            <person name="Jena J.K."/>
        </authorList>
    </citation>
    <scope>NUCLEOTIDE SEQUENCE</scope>
    <source>
        <strain evidence="13">CIFAMagur01</strain>
        <tissue evidence="13">Testis</tissue>
    </source>
</reference>
<evidence type="ECO:0000259" key="11">
    <source>
        <dbReference type="PROSITE" id="PS50004"/>
    </source>
</evidence>
<dbReference type="SUPFAM" id="SSF52151">
    <property type="entry name" value="FabD/lysophospholipase-like"/>
    <property type="match status" value="1"/>
</dbReference>
<evidence type="ECO:0000256" key="6">
    <source>
        <dbReference type="ARBA" id="ARBA00022837"/>
    </source>
</evidence>
<comment type="subcellular location">
    <subcellularLocation>
        <location evidence="1">Cytoplasm</location>
    </subcellularLocation>
</comment>
<dbReference type="GO" id="GO:0005829">
    <property type="term" value="C:cytosol"/>
    <property type="evidence" value="ECO:0007669"/>
    <property type="project" value="TreeGrafter"/>
</dbReference>
<accession>A0A8J4XAY4</accession>
<comment type="caution">
    <text evidence="13">The sequence shown here is derived from an EMBL/GenBank/DDBJ whole genome shotgun (WGS) entry which is preliminary data.</text>
</comment>
<comment type="domain">
    <text evidence="10">The N-terminal C2 domain associates with lipid membranes upon calcium binding.</text>
</comment>
<evidence type="ECO:0000313" key="14">
    <source>
        <dbReference type="Proteomes" id="UP000727407"/>
    </source>
</evidence>
<comment type="catalytic activity">
    <reaction evidence="10">
        <text>a 1,2-diacyl-sn-glycero-3-phosphocholine + H2O = a 1-acyl-sn-glycero-3-phosphocholine + a fatty acid + H(+)</text>
        <dbReference type="Rhea" id="RHEA:15801"/>
        <dbReference type="ChEBI" id="CHEBI:15377"/>
        <dbReference type="ChEBI" id="CHEBI:15378"/>
        <dbReference type="ChEBI" id="CHEBI:28868"/>
        <dbReference type="ChEBI" id="CHEBI:57643"/>
        <dbReference type="ChEBI" id="CHEBI:58168"/>
        <dbReference type="EC" id="3.1.1.4"/>
    </reaction>
</comment>
<evidence type="ECO:0000256" key="2">
    <source>
        <dbReference type="ARBA" id="ARBA00013278"/>
    </source>
</evidence>
<feature type="domain" description="C2" evidence="11">
    <location>
        <begin position="704"/>
        <end position="821"/>
    </location>
</feature>
<feature type="domain" description="C2" evidence="11">
    <location>
        <begin position="1"/>
        <end position="113"/>
    </location>
</feature>
<dbReference type="EC" id="3.1.1.4" evidence="2 10"/>
<dbReference type="InterPro" id="IPR016035">
    <property type="entry name" value="Acyl_Trfase/lysoPLipase"/>
</dbReference>
<evidence type="ECO:0000256" key="10">
    <source>
        <dbReference type="RuleBase" id="RU362102"/>
    </source>
</evidence>
<dbReference type="SMART" id="SM00022">
    <property type="entry name" value="PLAc"/>
    <property type="match status" value="1"/>
</dbReference>
<dbReference type="Gene3D" id="2.60.40.150">
    <property type="entry name" value="C2 domain"/>
    <property type="match status" value="2"/>
</dbReference>
<dbReference type="SUPFAM" id="SSF49562">
    <property type="entry name" value="C2 domain (Calcium/lipid-binding domain, CaLB)"/>
    <property type="match status" value="3"/>
</dbReference>
<dbReference type="Pfam" id="PF00168">
    <property type="entry name" value="C2"/>
    <property type="match status" value="3"/>
</dbReference>
<dbReference type="Pfam" id="PF01735">
    <property type="entry name" value="PLA2_B"/>
    <property type="match status" value="1"/>
</dbReference>
<keyword evidence="14" id="KW-1185">Reference proteome</keyword>
<gene>
    <name evidence="13" type="ORF">DAT39_018833</name>
</gene>
<proteinExistence type="predicted"/>
<dbReference type="EMBL" id="QNUK01000581">
    <property type="protein sequence ID" value="KAF5891465.1"/>
    <property type="molecule type" value="Genomic_DNA"/>
</dbReference>
<sequence>MKKELTSFWNLSVTVLRGKIEHAYDVHDDKSDPDLYVTLRLPTSSAGTLRTKTINNCKTPEWNETFHFRVPSLAKNVLEIKLYDHDKEKEEKCSSIILDISTLKLGQKVTKEFITDDKLMDKLWLKFEMTESPKAPVEYLSNGVLLKEPVPYWNLSVRVLRGKFEQIYDLFSHPDLYVTLRLPTSSAGTLRTKTINNCKTPEWNETFHFHVCSLAKNVLEIKLYDRDYEQSEKCARLLFDISTLKLGQKETKEFITDEMLMDKLWLEFEITESSFEGDINMRLDFDIPAEEKEFLVKRSKVVSRALQTFLNLETPLDPTTVPTVAVVCSGGGSRAMTGTYGSLKGLQSLGLLDVTTYITSVSGSTWTSCNLYSDPDWSKKGLDEVISSVQKELSKDLWSFVSGEKVGYYIIELVNRKMEGFPVSLVDLWALFIEHLIFGKEQTATLSDQRKAVSKGQNPLPIYTAVSMREGASGESMPEWCEFTPFEVGFSKYGAFVNAENFGSEFCLGHVVTKLPETRIPFLLAIWSSFLSANLLDVIKLLGKEIPPGILSSLGDKVDILETDNISETFDTVRISPAPSEVKKIANFRPIVSSVYNFLKGFSLHKMYREGSGFNSTNAKHPDAFPNKLTPADFTLGLVDSGLGINIGCPPVLRPHRRADVILCLENSWAADHLATLKETQQYCSDHKLPFPNIDFTKYKSEPTREVYVFEDEKNPDAPIVICFPLVNVSFREYKAPVSDPDLYVTLNLPTASACTLKTKTINNCKTPEWNETFHFRVSSLVKNVLEIKLYDSDLVWDDKCSIILFDISTLKLNQKETKEFITDDKLLDKLWVEFDMTESPEAHAQYLSNGVLL</sequence>
<evidence type="ECO:0000259" key="12">
    <source>
        <dbReference type="PROSITE" id="PS51210"/>
    </source>
</evidence>
<dbReference type="Proteomes" id="UP000727407">
    <property type="component" value="Unassembled WGS sequence"/>
</dbReference>
<dbReference type="PROSITE" id="PS50004">
    <property type="entry name" value="C2"/>
    <property type="match status" value="3"/>
</dbReference>
<dbReference type="PROSITE" id="PS51210">
    <property type="entry name" value="PLA2C"/>
    <property type="match status" value="1"/>
</dbReference>
<dbReference type="OrthoDB" id="419768at2759"/>
<organism evidence="13 14">
    <name type="scientific">Clarias magur</name>
    <name type="common">Asian catfish</name>
    <name type="synonym">Macropteronotus magur</name>
    <dbReference type="NCBI Taxonomy" id="1594786"/>
    <lineage>
        <taxon>Eukaryota</taxon>
        <taxon>Metazoa</taxon>
        <taxon>Chordata</taxon>
        <taxon>Craniata</taxon>
        <taxon>Vertebrata</taxon>
        <taxon>Euteleostomi</taxon>
        <taxon>Actinopterygii</taxon>
        <taxon>Neopterygii</taxon>
        <taxon>Teleostei</taxon>
        <taxon>Ostariophysi</taxon>
        <taxon>Siluriformes</taxon>
        <taxon>Clariidae</taxon>
        <taxon>Clarias</taxon>
    </lineage>
</organism>
<feature type="domain" description="PLA2c" evidence="12">
    <location>
        <begin position="273"/>
        <end position="854"/>
    </location>
</feature>
<feature type="domain" description="C2" evidence="11">
    <location>
        <begin position="136"/>
        <end position="254"/>
    </location>
</feature>
<evidence type="ECO:0000256" key="4">
    <source>
        <dbReference type="ARBA" id="ARBA00022723"/>
    </source>
</evidence>
<dbReference type="InterPro" id="IPR002642">
    <property type="entry name" value="LysoPLipase_cat_dom"/>
</dbReference>
<dbReference type="GO" id="GO:0046475">
    <property type="term" value="P:glycerophospholipid catabolic process"/>
    <property type="evidence" value="ECO:0007669"/>
    <property type="project" value="TreeGrafter"/>
</dbReference>
<dbReference type="GO" id="GO:0047498">
    <property type="term" value="F:calcium-dependent phospholipase A2 activity"/>
    <property type="evidence" value="ECO:0007669"/>
    <property type="project" value="TreeGrafter"/>
</dbReference>
<dbReference type="Gene3D" id="3.40.1090.10">
    <property type="entry name" value="Cytosolic phospholipase A2 catalytic domain"/>
    <property type="match status" value="1"/>
</dbReference>
<evidence type="ECO:0000256" key="3">
    <source>
        <dbReference type="ARBA" id="ARBA00022490"/>
    </source>
</evidence>
<dbReference type="FunFam" id="2.60.40.150:FF:000030">
    <property type="entry name" value="Phospholipase A2"/>
    <property type="match status" value="1"/>
</dbReference>
<evidence type="ECO:0000256" key="8">
    <source>
        <dbReference type="ARBA" id="ARBA00023098"/>
    </source>
</evidence>
<dbReference type="SMART" id="SM00239">
    <property type="entry name" value="C2"/>
    <property type="match status" value="3"/>
</dbReference>
<keyword evidence="4 10" id="KW-0479">Metal-binding</keyword>
<keyword evidence="7 9" id="KW-0442">Lipid degradation</keyword>
<keyword evidence="5 9" id="KW-0378">Hydrolase</keyword>
<evidence type="ECO:0000256" key="5">
    <source>
        <dbReference type="ARBA" id="ARBA00022801"/>
    </source>
</evidence>
<dbReference type="InterPro" id="IPR035892">
    <property type="entry name" value="C2_domain_sf"/>
</dbReference>
<evidence type="ECO:0000256" key="7">
    <source>
        <dbReference type="ARBA" id="ARBA00022963"/>
    </source>
</evidence>
<keyword evidence="6 10" id="KW-0106">Calcium</keyword>
<dbReference type="PANTHER" id="PTHR10728">
    <property type="entry name" value="CYTOSOLIC PHOSPHOLIPASE A2"/>
    <property type="match status" value="1"/>
</dbReference>
<dbReference type="InterPro" id="IPR000008">
    <property type="entry name" value="C2_dom"/>
</dbReference>
<dbReference type="PANTHER" id="PTHR10728:SF32">
    <property type="entry name" value="CYTOSOLIC PHOSPHOLIPASE A2 BETA"/>
    <property type="match status" value="1"/>
</dbReference>
<protein>
    <recommendedName>
        <fullName evidence="2 10">Phospholipase A2</fullName>
        <ecNumber evidence="2 10">3.1.1.4</ecNumber>
    </recommendedName>
</protein>
<evidence type="ECO:0000256" key="9">
    <source>
        <dbReference type="PROSITE-ProRule" id="PRU00555"/>
    </source>
</evidence>
<keyword evidence="8 9" id="KW-0443">Lipid metabolism</keyword>
<dbReference type="GO" id="GO:0005509">
    <property type="term" value="F:calcium ion binding"/>
    <property type="evidence" value="ECO:0007669"/>
    <property type="project" value="TreeGrafter"/>
</dbReference>
<evidence type="ECO:0000256" key="1">
    <source>
        <dbReference type="ARBA" id="ARBA00004496"/>
    </source>
</evidence>
<evidence type="ECO:0000313" key="13">
    <source>
        <dbReference type="EMBL" id="KAF5891465.1"/>
    </source>
</evidence>
<feature type="non-terminal residue" evidence="13">
    <location>
        <position position="854"/>
    </location>
</feature>
<dbReference type="AlphaFoldDB" id="A0A8J4XAY4"/>
<keyword evidence="3 10" id="KW-0963">Cytoplasm</keyword>
<name>A0A8J4XAY4_CLAMG</name>
<dbReference type="GO" id="GO:0005544">
    <property type="term" value="F:calcium-dependent phospholipid binding"/>
    <property type="evidence" value="ECO:0007669"/>
    <property type="project" value="TreeGrafter"/>
</dbReference>